<organism evidence="2 3">
    <name type="scientific">Acidianus brierleyi</name>
    <dbReference type="NCBI Taxonomy" id="41673"/>
    <lineage>
        <taxon>Archaea</taxon>
        <taxon>Thermoproteota</taxon>
        <taxon>Thermoprotei</taxon>
        <taxon>Sulfolobales</taxon>
        <taxon>Sulfolobaceae</taxon>
        <taxon>Acidianus</taxon>
    </lineage>
</organism>
<dbReference type="RefSeq" id="WP_110269958.1">
    <property type="nucleotide sequence ID" value="NZ_CP029289.2"/>
</dbReference>
<keyword evidence="1" id="KW-0812">Transmembrane</keyword>
<feature type="transmembrane region" description="Helical" evidence="1">
    <location>
        <begin position="41"/>
        <end position="57"/>
    </location>
</feature>
<proteinExistence type="predicted"/>
<accession>A0A2U9IDG4</accession>
<name>A0A2U9IDG4_9CREN</name>
<dbReference type="KEGG" id="abri:DFR85_05160"/>
<keyword evidence="1" id="KW-1133">Transmembrane helix</keyword>
<dbReference type="EMBL" id="CP029289">
    <property type="protein sequence ID" value="AWR94077.1"/>
    <property type="molecule type" value="Genomic_DNA"/>
</dbReference>
<reference evidence="2 3" key="1">
    <citation type="submission" date="2018-05" db="EMBL/GenBank/DDBJ databases">
        <title>Complete Genome Sequences of Extremely Thermoacidophilic, Metal-Mobilizing Type-Strain Members of the Archaeal Family Sulfolobaceae: Acidianus brierleyi DSM-1651T, Acidianus sulfidivorans DSM-18786T, Metallosphaera hakonensis DSM-7519T, and Metallosphaera prunae DSM-10039T.</title>
        <authorList>
            <person name="Counts J.A."/>
            <person name="Kelly R.M."/>
        </authorList>
    </citation>
    <scope>NUCLEOTIDE SEQUENCE [LARGE SCALE GENOMIC DNA]</scope>
    <source>
        <strain evidence="2 3">DSM 1651</strain>
    </source>
</reference>
<keyword evidence="1" id="KW-0472">Membrane</keyword>
<dbReference type="GeneID" id="36831522"/>
<dbReference type="Proteomes" id="UP000248044">
    <property type="component" value="Chromosome"/>
</dbReference>
<sequence length="59" mass="6374">MIFREILALGKSFVSTGILLIILSAIFSSSIHVLSNTLGDYAYFTILIGIILTIVGSKK</sequence>
<gene>
    <name evidence="2" type="ORF">DFR85_05160</name>
</gene>
<feature type="transmembrane region" description="Helical" evidence="1">
    <location>
        <begin position="12"/>
        <end position="35"/>
    </location>
</feature>
<evidence type="ECO:0000313" key="2">
    <source>
        <dbReference type="EMBL" id="AWR94077.1"/>
    </source>
</evidence>
<evidence type="ECO:0000313" key="3">
    <source>
        <dbReference type="Proteomes" id="UP000248044"/>
    </source>
</evidence>
<protein>
    <submittedName>
        <fullName evidence="2">Uncharacterized protein</fullName>
    </submittedName>
</protein>
<keyword evidence="3" id="KW-1185">Reference proteome</keyword>
<dbReference type="AlphaFoldDB" id="A0A2U9IDG4"/>
<evidence type="ECO:0000256" key="1">
    <source>
        <dbReference type="SAM" id="Phobius"/>
    </source>
</evidence>